<evidence type="ECO:0000313" key="9">
    <source>
        <dbReference type="EMBL" id="SFW33535.1"/>
    </source>
</evidence>
<evidence type="ECO:0000313" key="10">
    <source>
        <dbReference type="Proteomes" id="UP000183461"/>
    </source>
</evidence>
<feature type="binding site" evidence="8">
    <location>
        <position position="63"/>
    </location>
    <ligand>
        <name>Zn(2+)</name>
        <dbReference type="ChEBI" id="CHEBI:29105"/>
        <label>1</label>
        <note>catalytic</note>
    </ligand>
</feature>
<name>A0A1K1NDX6_RUMFL</name>
<dbReference type="GO" id="GO:0008270">
    <property type="term" value="F:zinc ion binding"/>
    <property type="evidence" value="ECO:0007669"/>
    <property type="project" value="UniProtKB-UniRule"/>
</dbReference>
<dbReference type="PANTHER" id="PTHR46018">
    <property type="entry name" value="ZINC PHOSPHODIESTERASE ELAC PROTEIN 1"/>
    <property type="match status" value="1"/>
</dbReference>
<dbReference type="PANTHER" id="PTHR46018:SF2">
    <property type="entry name" value="ZINC PHOSPHODIESTERASE ELAC PROTEIN 1"/>
    <property type="match status" value="1"/>
</dbReference>
<feature type="binding site" evidence="8">
    <location>
        <position position="61"/>
    </location>
    <ligand>
        <name>Zn(2+)</name>
        <dbReference type="ChEBI" id="CHEBI:29105"/>
        <label>1</label>
        <note>catalytic</note>
    </ligand>
</feature>
<evidence type="ECO:0000256" key="5">
    <source>
        <dbReference type="ARBA" id="ARBA00022759"/>
    </source>
</evidence>
<sequence>MPDICLLGTGGMLPLKDRFLTSLYAEYNGKAVLIDCGEGTQVAIAKHGLKMSRIELLLITHCHADHVTGLPGLLLSIGNSSRTEPLDIAAPESCLPVLRSLMSVCGALPYEVRLHGLPEDKPYEFSADMIEPMLKIRTLPLSHRVSCIGYSLILEKKPPFLPENAKALNIPVEYWKRLHAGETVTLDDGRSIAPEEVTGEKRAPIKITYTTDTLPIAELAGFAESSDLFICEGMYGLPEKKESMNEKCHMLMQDACDIAAKANVKRLWLTHYSPAEKEPSVYEEELKELFHEVVITEDGEKLTL</sequence>
<dbReference type="SUPFAM" id="SSF56281">
    <property type="entry name" value="Metallo-hydrolase/oxidoreductase"/>
    <property type="match status" value="1"/>
</dbReference>
<dbReference type="Pfam" id="PF23023">
    <property type="entry name" value="Anti-Pycsar_Apyc1"/>
    <property type="match status" value="1"/>
</dbReference>
<evidence type="ECO:0000256" key="4">
    <source>
        <dbReference type="ARBA" id="ARBA00022723"/>
    </source>
</evidence>
<accession>A0A1K1NDX6</accession>
<feature type="binding site" evidence="8">
    <location>
        <position position="66"/>
    </location>
    <ligand>
        <name>Zn(2+)</name>
        <dbReference type="ChEBI" id="CHEBI:29105"/>
        <label>2</label>
        <note>catalytic</note>
    </ligand>
</feature>
<gene>
    <name evidence="8" type="primary">rnz</name>
    <name evidence="9" type="ORF">SAMN02910280_1894</name>
</gene>
<dbReference type="Proteomes" id="UP000183461">
    <property type="component" value="Unassembled WGS sequence"/>
</dbReference>
<keyword evidence="7 8" id="KW-0862">Zinc</keyword>
<keyword evidence="3 8" id="KW-0540">Nuclease</keyword>
<protein>
    <recommendedName>
        <fullName evidence="8">Ribonuclease Z</fullName>
        <shortName evidence="8">RNase Z</shortName>
        <ecNumber evidence="8">3.1.26.11</ecNumber>
    </recommendedName>
    <alternativeName>
        <fullName evidence="8">tRNA 3 endonuclease</fullName>
    </alternativeName>
    <alternativeName>
        <fullName evidence="8">tRNase Z</fullName>
    </alternativeName>
</protein>
<evidence type="ECO:0000256" key="1">
    <source>
        <dbReference type="ARBA" id="ARBA00011738"/>
    </source>
</evidence>
<dbReference type="EMBL" id="FPIP01000004">
    <property type="protein sequence ID" value="SFW33535.1"/>
    <property type="molecule type" value="Genomic_DNA"/>
</dbReference>
<comment type="subunit">
    <text evidence="1 8">Homodimer.</text>
</comment>
<feature type="binding site" evidence="8">
    <location>
        <position position="143"/>
    </location>
    <ligand>
        <name>Zn(2+)</name>
        <dbReference type="ChEBI" id="CHEBI:29105"/>
        <label>1</label>
        <note>catalytic</note>
    </ligand>
</feature>
<feature type="active site" description="Proton acceptor" evidence="8">
    <location>
        <position position="65"/>
    </location>
</feature>
<dbReference type="GO" id="GO:0042781">
    <property type="term" value="F:3'-tRNA processing endoribonuclease activity"/>
    <property type="evidence" value="ECO:0007669"/>
    <property type="project" value="UniProtKB-UniRule"/>
</dbReference>
<dbReference type="NCBIfam" id="NF000801">
    <property type="entry name" value="PRK00055.1-3"/>
    <property type="match status" value="1"/>
</dbReference>
<dbReference type="CDD" id="cd07717">
    <property type="entry name" value="RNaseZ_ZiPD-like_MBL-fold"/>
    <property type="match status" value="1"/>
</dbReference>
<dbReference type="HAMAP" id="MF_01818">
    <property type="entry name" value="RNase_Z_BN"/>
    <property type="match status" value="1"/>
</dbReference>
<evidence type="ECO:0000256" key="3">
    <source>
        <dbReference type="ARBA" id="ARBA00022722"/>
    </source>
</evidence>
<comment type="function">
    <text evidence="8">Zinc phosphodiesterase, which displays some tRNA 3'-processing endonuclease activity. Probably involved in tRNA maturation, by removing a 3'-trailer from precursor tRNA.</text>
</comment>
<dbReference type="Gene3D" id="3.60.15.10">
    <property type="entry name" value="Ribonuclease Z/Hydroxyacylglutathione hydrolase-like"/>
    <property type="match status" value="1"/>
</dbReference>
<evidence type="ECO:0000256" key="8">
    <source>
        <dbReference type="HAMAP-Rule" id="MF_01818"/>
    </source>
</evidence>
<keyword evidence="2 8" id="KW-0819">tRNA processing</keyword>
<proteinExistence type="inferred from homology"/>
<comment type="cofactor">
    <cofactor evidence="8">
        <name>Zn(2+)</name>
        <dbReference type="ChEBI" id="CHEBI:29105"/>
    </cofactor>
    <text evidence="8">Binds 2 Zn(2+) ions.</text>
</comment>
<feature type="binding site" evidence="8">
    <location>
        <position position="212"/>
    </location>
    <ligand>
        <name>Zn(2+)</name>
        <dbReference type="ChEBI" id="CHEBI:29105"/>
        <label>1</label>
        <note>catalytic</note>
    </ligand>
</feature>
<keyword evidence="5 8" id="KW-0255">Endonuclease</keyword>
<reference evidence="9 10" key="1">
    <citation type="submission" date="2016-11" db="EMBL/GenBank/DDBJ databases">
        <authorList>
            <person name="Jaros S."/>
            <person name="Januszkiewicz K."/>
            <person name="Wedrychowicz H."/>
        </authorList>
    </citation>
    <scope>NUCLEOTIDE SEQUENCE [LARGE SCALE GENOMIC DNA]</scope>
    <source>
        <strain evidence="9 10">YL228</strain>
    </source>
</reference>
<feature type="binding site" evidence="8">
    <location>
        <position position="271"/>
    </location>
    <ligand>
        <name>Zn(2+)</name>
        <dbReference type="ChEBI" id="CHEBI:29105"/>
        <label>2</label>
        <note>catalytic</note>
    </ligand>
</feature>
<evidence type="ECO:0000256" key="6">
    <source>
        <dbReference type="ARBA" id="ARBA00022801"/>
    </source>
</evidence>
<keyword evidence="6 8" id="KW-0378">Hydrolase</keyword>
<evidence type="ECO:0000256" key="2">
    <source>
        <dbReference type="ARBA" id="ARBA00022694"/>
    </source>
</evidence>
<feature type="binding site" evidence="8">
    <location>
        <position position="212"/>
    </location>
    <ligand>
        <name>Zn(2+)</name>
        <dbReference type="ChEBI" id="CHEBI:29105"/>
        <label>2</label>
        <note>catalytic</note>
    </ligand>
</feature>
<comment type="catalytic activity">
    <reaction evidence="8">
        <text>Endonucleolytic cleavage of RNA, removing extra 3' nucleotides from tRNA precursor, generating 3' termini of tRNAs. A 3'-hydroxy group is left at the tRNA terminus and a 5'-phosphoryl group is left at the trailer molecule.</text>
        <dbReference type="EC" id="3.1.26.11"/>
    </reaction>
</comment>
<dbReference type="EC" id="3.1.26.11" evidence="8"/>
<dbReference type="AlphaFoldDB" id="A0A1K1NDX6"/>
<dbReference type="InterPro" id="IPR013471">
    <property type="entry name" value="RNase_Z/BN"/>
</dbReference>
<dbReference type="InterPro" id="IPR036866">
    <property type="entry name" value="RibonucZ/Hydroxyglut_hydro"/>
</dbReference>
<comment type="similarity">
    <text evidence="8">Belongs to the RNase Z family.</text>
</comment>
<keyword evidence="4 8" id="KW-0479">Metal-binding</keyword>
<feature type="binding site" evidence="8">
    <location>
        <position position="65"/>
    </location>
    <ligand>
        <name>Zn(2+)</name>
        <dbReference type="ChEBI" id="CHEBI:29105"/>
        <label>2</label>
        <note>catalytic</note>
    </ligand>
</feature>
<evidence type="ECO:0000256" key="7">
    <source>
        <dbReference type="ARBA" id="ARBA00022833"/>
    </source>
</evidence>
<dbReference type="RefSeq" id="WP_072300166.1">
    <property type="nucleotide sequence ID" value="NZ_FPIP01000004.1"/>
</dbReference>
<organism evidence="9 10">
    <name type="scientific">Ruminococcus flavefaciens</name>
    <dbReference type="NCBI Taxonomy" id="1265"/>
    <lineage>
        <taxon>Bacteria</taxon>
        <taxon>Bacillati</taxon>
        <taxon>Bacillota</taxon>
        <taxon>Clostridia</taxon>
        <taxon>Eubacteriales</taxon>
        <taxon>Oscillospiraceae</taxon>
        <taxon>Ruminococcus</taxon>
    </lineage>
</organism>